<keyword evidence="1" id="KW-0812">Transmembrane</keyword>
<feature type="transmembrane region" description="Helical" evidence="1">
    <location>
        <begin position="40"/>
        <end position="62"/>
    </location>
</feature>
<accession>A0ABN2FDR8</accession>
<dbReference type="EMBL" id="BAAAMU010000031">
    <property type="protein sequence ID" value="GAA1642399.1"/>
    <property type="molecule type" value="Genomic_DNA"/>
</dbReference>
<protein>
    <submittedName>
        <fullName evidence="2">Uncharacterized protein</fullName>
    </submittedName>
</protein>
<feature type="transmembrane region" description="Helical" evidence="1">
    <location>
        <begin position="6"/>
        <end position="28"/>
    </location>
</feature>
<organism evidence="2 3">
    <name type="scientific">Nonomuraea maheshkhaliensis</name>
    <dbReference type="NCBI Taxonomy" id="419590"/>
    <lineage>
        <taxon>Bacteria</taxon>
        <taxon>Bacillati</taxon>
        <taxon>Actinomycetota</taxon>
        <taxon>Actinomycetes</taxon>
        <taxon>Streptosporangiales</taxon>
        <taxon>Streptosporangiaceae</taxon>
        <taxon>Nonomuraea</taxon>
    </lineage>
</organism>
<name>A0ABN2FDR8_9ACTN</name>
<keyword evidence="3" id="KW-1185">Reference proteome</keyword>
<evidence type="ECO:0000313" key="2">
    <source>
        <dbReference type="EMBL" id="GAA1642399.1"/>
    </source>
</evidence>
<feature type="transmembrane region" description="Helical" evidence="1">
    <location>
        <begin position="74"/>
        <end position="93"/>
    </location>
</feature>
<comment type="caution">
    <text evidence="2">The sequence shown here is derived from an EMBL/GenBank/DDBJ whole genome shotgun (WGS) entry which is preliminary data.</text>
</comment>
<gene>
    <name evidence="2" type="ORF">GCM10009733_044310</name>
</gene>
<dbReference type="Proteomes" id="UP001500064">
    <property type="component" value="Unassembled WGS sequence"/>
</dbReference>
<evidence type="ECO:0000313" key="3">
    <source>
        <dbReference type="Proteomes" id="UP001500064"/>
    </source>
</evidence>
<sequence length="95" mass="9896">MISLGTLIPSVILAGFIMIITPSWGICFERGRDCNPNAGLLGTVAFWAFIGSAVTGISALALPVRRPVTKWTGPALAVVQSLLQLVNFVAIAVSG</sequence>
<keyword evidence="1" id="KW-1133">Transmembrane helix</keyword>
<keyword evidence="1" id="KW-0472">Membrane</keyword>
<proteinExistence type="predicted"/>
<evidence type="ECO:0000256" key="1">
    <source>
        <dbReference type="SAM" id="Phobius"/>
    </source>
</evidence>
<reference evidence="2 3" key="1">
    <citation type="journal article" date="2019" name="Int. J. Syst. Evol. Microbiol.">
        <title>The Global Catalogue of Microorganisms (GCM) 10K type strain sequencing project: providing services to taxonomists for standard genome sequencing and annotation.</title>
        <authorList>
            <consortium name="The Broad Institute Genomics Platform"/>
            <consortium name="The Broad Institute Genome Sequencing Center for Infectious Disease"/>
            <person name="Wu L."/>
            <person name="Ma J."/>
        </authorList>
    </citation>
    <scope>NUCLEOTIDE SEQUENCE [LARGE SCALE GENOMIC DNA]</scope>
    <source>
        <strain evidence="2 3">JCM 13929</strain>
    </source>
</reference>